<dbReference type="SUPFAM" id="SSF103473">
    <property type="entry name" value="MFS general substrate transporter"/>
    <property type="match status" value="1"/>
</dbReference>
<dbReference type="AlphaFoldDB" id="A0A4S9T2Y7"/>
<feature type="transmembrane region" description="Helical" evidence="7">
    <location>
        <begin position="356"/>
        <end position="374"/>
    </location>
</feature>
<dbReference type="PANTHER" id="PTHR23501:SF12">
    <property type="entry name" value="MAJOR FACILITATOR SUPERFAMILY (MFS) PROFILE DOMAIN-CONTAINING PROTEIN-RELATED"/>
    <property type="match status" value="1"/>
</dbReference>
<feature type="transmembrane region" description="Helical" evidence="7">
    <location>
        <begin position="521"/>
        <end position="542"/>
    </location>
</feature>
<feature type="transmembrane region" description="Helical" evidence="7">
    <location>
        <begin position="244"/>
        <end position="269"/>
    </location>
</feature>
<evidence type="ECO:0000256" key="6">
    <source>
        <dbReference type="ARBA" id="ARBA00023136"/>
    </source>
</evidence>
<evidence type="ECO:0000256" key="7">
    <source>
        <dbReference type="SAM" id="Phobius"/>
    </source>
</evidence>
<feature type="transmembrane region" description="Helical" evidence="7">
    <location>
        <begin position="444"/>
        <end position="468"/>
    </location>
</feature>
<feature type="domain" description="Major facilitator superfamily (MFS) profile" evidence="8">
    <location>
        <begin position="50"/>
        <end position="507"/>
    </location>
</feature>
<dbReference type="PRINTS" id="PR01036">
    <property type="entry name" value="TCRTETB"/>
</dbReference>
<dbReference type="InterPro" id="IPR036259">
    <property type="entry name" value="MFS_trans_sf"/>
</dbReference>
<keyword evidence="4 7" id="KW-0812">Transmembrane</keyword>
<dbReference type="GO" id="GO:0005886">
    <property type="term" value="C:plasma membrane"/>
    <property type="evidence" value="ECO:0007669"/>
    <property type="project" value="TreeGrafter"/>
</dbReference>
<evidence type="ECO:0000256" key="1">
    <source>
        <dbReference type="ARBA" id="ARBA00004141"/>
    </source>
</evidence>
<dbReference type="Gene3D" id="1.20.1250.20">
    <property type="entry name" value="MFS general substrate transporter like domains"/>
    <property type="match status" value="2"/>
</dbReference>
<feature type="transmembrane region" description="Helical" evidence="7">
    <location>
        <begin position="87"/>
        <end position="108"/>
    </location>
</feature>
<feature type="transmembrane region" description="Helical" evidence="7">
    <location>
        <begin position="275"/>
        <end position="297"/>
    </location>
</feature>
<feature type="transmembrane region" description="Helical" evidence="7">
    <location>
        <begin position="115"/>
        <end position="134"/>
    </location>
</feature>
<comment type="similarity">
    <text evidence="2">Belongs to the major facilitator superfamily. TCR/Tet family.</text>
</comment>
<dbReference type="InterPro" id="IPR011701">
    <property type="entry name" value="MFS"/>
</dbReference>
<feature type="transmembrane region" description="Helical" evidence="7">
    <location>
        <begin position="140"/>
        <end position="161"/>
    </location>
</feature>
<feature type="transmembrane region" description="Helical" evidence="7">
    <location>
        <begin position="317"/>
        <end position="336"/>
    </location>
</feature>
<dbReference type="GO" id="GO:0022857">
    <property type="term" value="F:transmembrane transporter activity"/>
    <property type="evidence" value="ECO:0007669"/>
    <property type="project" value="InterPro"/>
</dbReference>
<dbReference type="InterPro" id="IPR020846">
    <property type="entry name" value="MFS_dom"/>
</dbReference>
<dbReference type="Proteomes" id="UP000308005">
    <property type="component" value="Unassembled WGS sequence"/>
</dbReference>
<dbReference type="PROSITE" id="PS50850">
    <property type="entry name" value="MFS"/>
    <property type="match status" value="1"/>
</dbReference>
<dbReference type="EMBL" id="QZBM01000256">
    <property type="protein sequence ID" value="THZ18027.1"/>
    <property type="molecule type" value="Genomic_DNA"/>
</dbReference>
<keyword evidence="6 7" id="KW-0472">Membrane</keyword>
<comment type="subcellular location">
    <subcellularLocation>
        <location evidence="1">Membrane</location>
        <topology evidence="1">Multi-pass membrane protein</topology>
    </subcellularLocation>
</comment>
<evidence type="ECO:0000256" key="5">
    <source>
        <dbReference type="ARBA" id="ARBA00022989"/>
    </source>
</evidence>
<evidence type="ECO:0000313" key="9">
    <source>
        <dbReference type="EMBL" id="THZ18027.1"/>
    </source>
</evidence>
<evidence type="ECO:0000259" key="8">
    <source>
        <dbReference type="PROSITE" id="PS50850"/>
    </source>
</evidence>
<feature type="transmembrane region" description="Helical" evidence="7">
    <location>
        <begin position="204"/>
        <end position="223"/>
    </location>
</feature>
<accession>A0A4S9T2Y7</accession>
<comment type="caution">
    <text evidence="9">The sequence shown here is derived from an EMBL/GenBank/DDBJ whole genome shotgun (WGS) entry which is preliminary data.</text>
</comment>
<name>A0A4S9T2Y7_AURPU</name>
<protein>
    <submittedName>
        <fullName evidence="9">MFS general substrate transporter</fullName>
    </submittedName>
</protein>
<feature type="transmembrane region" description="Helical" evidence="7">
    <location>
        <begin position="44"/>
        <end position="63"/>
    </location>
</feature>
<proteinExistence type="inferred from homology"/>
<evidence type="ECO:0000256" key="4">
    <source>
        <dbReference type="ARBA" id="ARBA00022692"/>
    </source>
</evidence>
<organism evidence="9 10">
    <name type="scientific">Aureobasidium pullulans</name>
    <name type="common">Black yeast</name>
    <name type="synonym">Pullularia pullulans</name>
    <dbReference type="NCBI Taxonomy" id="5580"/>
    <lineage>
        <taxon>Eukaryota</taxon>
        <taxon>Fungi</taxon>
        <taxon>Dikarya</taxon>
        <taxon>Ascomycota</taxon>
        <taxon>Pezizomycotina</taxon>
        <taxon>Dothideomycetes</taxon>
        <taxon>Dothideomycetidae</taxon>
        <taxon>Dothideales</taxon>
        <taxon>Saccotheciaceae</taxon>
        <taxon>Aureobasidium</taxon>
    </lineage>
</organism>
<sequence>MIAAEKSSFSDAQPTNLVTHDVESLASPAAESPSELPETRKLKGLKWLLVVLSILSSVLLYALDNTITADVIPVIVKDMGGVDKLPWLSVSFMIGGVSFVLPFGSMYAMFDAKKMYIVCIVLFSIGSALCGAAPNVNAFIVGRVIAGVGGIGIYLGVMTLLSCNTAGKERPMYLGLVGLIFGVGNVIGPLIGGAFADSSATWRWGFYINLCLIGLLSPVYLFLIPSYRPQPTRTILARFAKIDALGTILNIGCLVCLVMGINFGGTLYAWKSASIIVPFVLAGALLVAFILQQRAALFTTKASRLFPATLLRNQETILLFVLTATFNSAGFVPIYYIPMYFQFTRGDSPLEAGVRLLPLIITITFMIMVNGSYLSKGGYYMPWFLIGSMLVLVAGVLFSLVHVNTSTAHIYGYSVLLGSGSGCGMQSGFSVIQTITNPELVSSGIAFIMIAQLLSVSLALSICGSLFINTALGSLQSLLVSHSKSELQGALLGLSGEFLASLDPTQRAETLNIIVQSMAKVFVPVYVAAAVGIGASLGLRTVKMAPAVAM</sequence>
<evidence type="ECO:0000256" key="3">
    <source>
        <dbReference type="ARBA" id="ARBA00022448"/>
    </source>
</evidence>
<reference evidence="9 10" key="1">
    <citation type="submission" date="2018-10" db="EMBL/GenBank/DDBJ databases">
        <title>Fifty Aureobasidium pullulans genomes reveal a recombining polyextremotolerant generalist.</title>
        <authorList>
            <person name="Gostincar C."/>
            <person name="Turk M."/>
            <person name="Zajc J."/>
            <person name="Gunde-Cimerman N."/>
        </authorList>
    </citation>
    <scope>NUCLEOTIDE SEQUENCE [LARGE SCALE GENOMIC DNA]</scope>
    <source>
        <strain evidence="9 10">EXF-3863</strain>
    </source>
</reference>
<gene>
    <name evidence="9" type="ORF">D6C91_05672</name>
</gene>
<evidence type="ECO:0000313" key="10">
    <source>
        <dbReference type="Proteomes" id="UP000308005"/>
    </source>
</evidence>
<keyword evidence="3" id="KW-0813">Transport</keyword>
<evidence type="ECO:0000256" key="2">
    <source>
        <dbReference type="ARBA" id="ARBA00007520"/>
    </source>
</evidence>
<feature type="transmembrane region" description="Helical" evidence="7">
    <location>
        <begin position="173"/>
        <end position="192"/>
    </location>
</feature>
<keyword evidence="5 7" id="KW-1133">Transmembrane helix</keyword>
<dbReference type="Pfam" id="PF07690">
    <property type="entry name" value="MFS_1"/>
    <property type="match status" value="1"/>
</dbReference>
<feature type="transmembrane region" description="Helical" evidence="7">
    <location>
        <begin position="383"/>
        <end position="404"/>
    </location>
</feature>
<dbReference type="PANTHER" id="PTHR23501">
    <property type="entry name" value="MAJOR FACILITATOR SUPERFAMILY"/>
    <property type="match status" value="1"/>
</dbReference>